<organism evidence="1 2">
    <name type="scientific">Schistosoma japonicum</name>
    <name type="common">Blood fluke</name>
    <dbReference type="NCBI Taxonomy" id="6182"/>
    <lineage>
        <taxon>Eukaryota</taxon>
        <taxon>Metazoa</taxon>
        <taxon>Spiralia</taxon>
        <taxon>Lophotrochozoa</taxon>
        <taxon>Platyhelminthes</taxon>
        <taxon>Trematoda</taxon>
        <taxon>Digenea</taxon>
        <taxon>Strigeidida</taxon>
        <taxon>Schistosomatoidea</taxon>
        <taxon>Schistosomatidae</taxon>
        <taxon>Schistosoma</taxon>
    </lineage>
</organism>
<reference evidence="1 2" key="1">
    <citation type="submission" date="2019-03" db="EMBL/GenBank/DDBJ databases">
        <title>An improved genome assembly of the fluke Schistosoma japonicum.</title>
        <authorList>
            <person name="Hu W."/>
            <person name="Luo F."/>
            <person name="Yin M."/>
            <person name="Mo X."/>
            <person name="Sun C."/>
            <person name="Wu Q."/>
            <person name="Zhu B."/>
            <person name="Xiang M."/>
            <person name="Wang J."/>
            <person name="Wang Y."/>
            <person name="Zhang T."/>
            <person name="Xu B."/>
            <person name="Zheng H."/>
            <person name="Feng Z."/>
        </authorList>
    </citation>
    <scope>NUCLEOTIDE SEQUENCE [LARGE SCALE GENOMIC DNA]</scope>
    <source>
        <strain evidence="1">HuSjv2</strain>
        <tissue evidence="1">Worms</tissue>
    </source>
</reference>
<comment type="caution">
    <text evidence="1">The sequence shown here is derived from an EMBL/GenBank/DDBJ whole genome shotgun (WGS) entry which is preliminary data.</text>
</comment>
<evidence type="ECO:0000313" key="1">
    <source>
        <dbReference type="EMBL" id="TNN21410.1"/>
    </source>
</evidence>
<sequence length="255" mass="29012">MSKSFNYSSYNFLPSPSTDDSHEFADPATSSVLLNRYSVENSWSNLWRSGLPEQKLTVWLPRRVTDYDDEHPLYKLNEASSKMKLQKHSFSDLSFLKSDSSLTLKTIQKYSPYINVTPNSYRSSNADCAGDNNIDNSTTNNSRLSSILHKFGDVHLSHSDGSSKLTVIGNSYPIDRPPDIKEKTLAQLSLIRKEENCITSIGSDTDSKCFMDPMIGAPAEFLNRINELSRLQAVTKRWERARCRRRVRKEMAVNK</sequence>
<evidence type="ECO:0000313" key="2">
    <source>
        <dbReference type="Proteomes" id="UP000311919"/>
    </source>
</evidence>
<dbReference type="EMBL" id="SKCS01000003">
    <property type="protein sequence ID" value="TNN21410.1"/>
    <property type="molecule type" value="Genomic_DNA"/>
</dbReference>
<dbReference type="OrthoDB" id="6239301at2759"/>
<accession>A0A4Z2DYU6</accession>
<gene>
    <name evidence="1" type="ORF">EWB00_004664</name>
</gene>
<dbReference type="Proteomes" id="UP000311919">
    <property type="component" value="Unassembled WGS sequence"/>
</dbReference>
<dbReference type="AlphaFoldDB" id="A0A4Z2DYU6"/>
<keyword evidence="2" id="KW-1185">Reference proteome</keyword>
<proteinExistence type="predicted"/>
<name>A0A4Z2DYU6_SCHJA</name>
<protein>
    <submittedName>
        <fullName evidence="1">Uncharacterized protein</fullName>
    </submittedName>
</protein>